<dbReference type="InterPro" id="IPR020598">
    <property type="entry name" value="rRNA_Ade_methylase_Trfase_N"/>
</dbReference>
<keyword evidence="4 9" id="KW-0949">S-adenosyl-L-methionine</keyword>
<dbReference type="PANTHER" id="PTHR11727:SF17">
    <property type="entry name" value="DIMETHYLADENOSINE TRANSFERASE 1, MITOCHONDRIAL"/>
    <property type="match status" value="1"/>
</dbReference>
<evidence type="ECO:0000256" key="5">
    <source>
        <dbReference type="ARBA" id="ARBA00022884"/>
    </source>
</evidence>
<organism evidence="12">
    <name type="scientific">Leptospirillum ferriphilum</name>
    <dbReference type="NCBI Taxonomy" id="178606"/>
    <lineage>
        <taxon>Bacteria</taxon>
        <taxon>Pseudomonadati</taxon>
        <taxon>Nitrospirota</taxon>
        <taxon>Nitrospiria</taxon>
        <taxon>Nitrospirales</taxon>
        <taxon>Nitrospiraceae</taxon>
        <taxon>Leptospirillum</taxon>
    </lineage>
</organism>
<dbReference type="GO" id="GO:0000179">
    <property type="term" value="F:rRNA (adenine-N6,N6-)-dimethyltransferase activity"/>
    <property type="evidence" value="ECO:0007669"/>
    <property type="project" value="UniProtKB-UniRule"/>
</dbReference>
<feature type="binding site" evidence="9">
    <location>
        <position position="163"/>
    </location>
    <ligand>
        <name>S-adenosyl-L-methionine</name>
        <dbReference type="ChEBI" id="CHEBI:59789"/>
    </ligand>
</feature>
<feature type="binding site" evidence="9">
    <location>
        <position position="70"/>
    </location>
    <ligand>
        <name>S-adenosyl-L-methionine</name>
        <dbReference type="ChEBI" id="CHEBI:59789"/>
    </ligand>
</feature>
<dbReference type="PROSITE" id="PS01131">
    <property type="entry name" value="RRNA_A_DIMETH"/>
    <property type="match status" value="1"/>
</dbReference>
<evidence type="ECO:0000313" key="12">
    <source>
        <dbReference type="EMBL" id="HFT92856.1"/>
    </source>
</evidence>
<evidence type="ECO:0000259" key="11">
    <source>
        <dbReference type="SMART" id="SM00650"/>
    </source>
</evidence>
<protein>
    <recommendedName>
        <fullName evidence="6">Mitochondrial 12S rRNA dimethylase 1</fullName>
    </recommendedName>
    <alternativeName>
        <fullName evidence="7">Mitochondrial transcription factor B1</fullName>
    </alternativeName>
    <alternativeName>
        <fullName evidence="8">S-adenosylmethionine-6-N', N'-adenosyl(rRNA) dimethyltransferase 1</fullName>
    </alternativeName>
</protein>
<dbReference type="Pfam" id="PF00398">
    <property type="entry name" value="RrnaAD"/>
    <property type="match status" value="1"/>
</dbReference>
<dbReference type="InterPro" id="IPR001737">
    <property type="entry name" value="KsgA/Erm"/>
</dbReference>
<dbReference type="NCBIfam" id="TIGR00755">
    <property type="entry name" value="ksgA"/>
    <property type="match status" value="1"/>
</dbReference>
<dbReference type="Gene3D" id="3.40.50.150">
    <property type="entry name" value="Vaccinia Virus protein VP39"/>
    <property type="match status" value="1"/>
</dbReference>
<dbReference type="CDD" id="cd02440">
    <property type="entry name" value="AdoMet_MTases"/>
    <property type="match status" value="1"/>
</dbReference>
<accession>A0A7C3QVD0</accession>
<feature type="region of interest" description="Disordered" evidence="10">
    <location>
        <begin position="38"/>
        <end position="65"/>
    </location>
</feature>
<evidence type="ECO:0000256" key="2">
    <source>
        <dbReference type="ARBA" id="ARBA00022603"/>
    </source>
</evidence>
<dbReference type="InterPro" id="IPR011530">
    <property type="entry name" value="rRNA_adenine_dimethylase"/>
</dbReference>
<keyword evidence="3 9" id="KW-0808">Transferase</keyword>
<feature type="binding site" evidence="9">
    <location>
        <position position="99"/>
    </location>
    <ligand>
        <name>S-adenosyl-L-methionine</name>
        <dbReference type="ChEBI" id="CHEBI:59789"/>
    </ligand>
</feature>
<evidence type="ECO:0000256" key="4">
    <source>
        <dbReference type="ARBA" id="ARBA00022691"/>
    </source>
</evidence>
<sequence>MVKVAAFTLSVRGFFTGGAICAILDQFVAETKIPGKDGPNIFPKKPHRRLSSSGPSPENRISPRKSLGQNFLSDPVLACRIAALAQESPLFPCRIVEIGPGKGILSRSLAAMTDDLWLIERDPRFMESLRAALPEESRVRIIETDALDFDFGSDLSPYIVVSNLPYNISVPLYLKLLGEDFPPVFMVLMFQREVAKRLVAKKGDPDYGHLSVVTTLLARISKKLDLQPGAFHPAPKVQSSVVTVQPARPTEEGTWAAIALSRKLFCYRRKSLARAFRIACPETGKTAGEIFPRADSAFLARKIDDLGPDDFLNLAIQSKDHLPLFFDRMHSEGKELLKT</sequence>
<dbReference type="InterPro" id="IPR029063">
    <property type="entry name" value="SAM-dependent_MTases_sf"/>
</dbReference>
<dbReference type="PROSITE" id="PS51689">
    <property type="entry name" value="SAM_RNA_A_N6_MT"/>
    <property type="match status" value="1"/>
</dbReference>
<reference evidence="12" key="1">
    <citation type="journal article" date="2020" name="mSystems">
        <title>Genome- and Community-Level Interaction Insights into Carbon Utilization and Element Cycling Functions of Hydrothermarchaeota in Hydrothermal Sediment.</title>
        <authorList>
            <person name="Zhou Z."/>
            <person name="Liu Y."/>
            <person name="Xu W."/>
            <person name="Pan J."/>
            <person name="Luo Z.H."/>
            <person name="Li M."/>
        </authorList>
    </citation>
    <scope>NUCLEOTIDE SEQUENCE [LARGE SCALE GENOMIC DNA]</scope>
    <source>
        <strain evidence="12">SpSt-902</strain>
    </source>
</reference>
<feature type="domain" description="Ribosomal RNA adenine methylase transferase N-terminal" evidence="11">
    <location>
        <begin position="77"/>
        <end position="248"/>
    </location>
</feature>
<dbReference type="SUPFAM" id="SSF53335">
    <property type="entry name" value="S-adenosyl-L-methionine-dependent methyltransferases"/>
    <property type="match status" value="1"/>
</dbReference>
<feature type="binding site" evidence="9">
    <location>
        <position position="120"/>
    </location>
    <ligand>
        <name>S-adenosyl-L-methionine</name>
        <dbReference type="ChEBI" id="CHEBI:59789"/>
    </ligand>
</feature>
<dbReference type="InterPro" id="IPR020596">
    <property type="entry name" value="rRNA_Ade_Mease_Trfase_CS"/>
</dbReference>
<feature type="binding site" evidence="9">
    <location>
        <position position="145"/>
    </location>
    <ligand>
        <name>S-adenosyl-L-methionine</name>
        <dbReference type="ChEBI" id="CHEBI:59789"/>
    </ligand>
</feature>
<comment type="similarity">
    <text evidence="9">Belongs to the class I-like SAM-binding methyltransferase superfamily. rRNA adenine N(6)-methyltransferase family.</text>
</comment>
<name>A0A7C3QVD0_9BACT</name>
<dbReference type="PANTHER" id="PTHR11727">
    <property type="entry name" value="DIMETHYLADENOSINE TRANSFERASE"/>
    <property type="match status" value="1"/>
</dbReference>
<dbReference type="SMART" id="SM00650">
    <property type="entry name" value="rADc"/>
    <property type="match status" value="1"/>
</dbReference>
<evidence type="ECO:0000256" key="1">
    <source>
        <dbReference type="ARBA" id="ARBA00022552"/>
    </source>
</evidence>
<dbReference type="AlphaFoldDB" id="A0A7C3QVD0"/>
<keyword evidence="2 9" id="KW-0489">Methyltransferase</keyword>
<dbReference type="GO" id="GO:0003723">
    <property type="term" value="F:RNA binding"/>
    <property type="evidence" value="ECO:0007669"/>
    <property type="project" value="UniProtKB-UniRule"/>
</dbReference>
<evidence type="ECO:0000256" key="8">
    <source>
        <dbReference type="ARBA" id="ARBA00032809"/>
    </source>
</evidence>
<evidence type="ECO:0000256" key="6">
    <source>
        <dbReference type="ARBA" id="ARBA00029705"/>
    </source>
</evidence>
<dbReference type="EMBL" id="DTMM01000062">
    <property type="protein sequence ID" value="HFT92856.1"/>
    <property type="molecule type" value="Genomic_DNA"/>
</dbReference>
<evidence type="ECO:0000256" key="3">
    <source>
        <dbReference type="ARBA" id="ARBA00022679"/>
    </source>
</evidence>
<feature type="binding site" evidence="9">
    <location>
        <position position="72"/>
    </location>
    <ligand>
        <name>S-adenosyl-L-methionine</name>
        <dbReference type="ChEBI" id="CHEBI:59789"/>
    </ligand>
</feature>
<gene>
    <name evidence="12" type="primary">rsmA</name>
    <name evidence="12" type="ORF">ENX03_02720</name>
</gene>
<keyword evidence="1" id="KW-0698">rRNA processing</keyword>
<evidence type="ECO:0000256" key="10">
    <source>
        <dbReference type="SAM" id="MobiDB-lite"/>
    </source>
</evidence>
<comment type="caution">
    <text evidence="12">The sequence shown here is derived from an EMBL/GenBank/DDBJ whole genome shotgun (WGS) entry which is preliminary data.</text>
</comment>
<proteinExistence type="inferred from homology"/>
<evidence type="ECO:0000256" key="9">
    <source>
        <dbReference type="PROSITE-ProRule" id="PRU01026"/>
    </source>
</evidence>
<keyword evidence="5 9" id="KW-0694">RNA-binding</keyword>
<evidence type="ECO:0000256" key="7">
    <source>
        <dbReference type="ARBA" id="ARBA00031610"/>
    </source>
</evidence>